<dbReference type="GO" id="GO:0030897">
    <property type="term" value="C:HOPS complex"/>
    <property type="evidence" value="ECO:0007669"/>
    <property type="project" value="TreeGrafter"/>
</dbReference>
<feature type="compositionally biased region" description="Acidic residues" evidence="1">
    <location>
        <begin position="41"/>
        <end position="53"/>
    </location>
</feature>
<evidence type="ECO:0000259" key="2">
    <source>
        <dbReference type="Pfam" id="PF23411"/>
    </source>
</evidence>
<dbReference type="PANTHER" id="PTHR12616">
    <property type="entry name" value="VACUOLAR PROTEIN SORTING VPS41"/>
    <property type="match status" value="1"/>
</dbReference>
<dbReference type="GO" id="GO:0009267">
    <property type="term" value="P:cellular response to starvation"/>
    <property type="evidence" value="ECO:0007669"/>
    <property type="project" value="TreeGrafter"/>
</dbReference>
<organism evidence="3">
    <name type="scientific">Trypanosoma vivax (strain Y486)</name>
    <dbReference type="NCBI Taxonomy" id="1055687"/>
    <lineage>
        <taxon>Eukaryota</taxon>
        <taxon>Discoba</taxon>
        <taxon>Euglenozoa</taxon>
        <taxon>Kinetoplastea</taxon>
        <taxon>Metakinetoplastina</taxon>
        <taxon>Trypanosomatida</taxon>
        <taxon>Trypanosomatidae</taxon>
        <taxon>Trypanosoma</taxon>
        <taxon>Duttonella</taxon>
    </lineage>
</organism>
<dbReference type="InterPro" id="IPR036322">
    <property type="entry name" value="WD40_repeat_dom_sf"/>
</dbReference>
<dbReference type="SUPFAM" id="SSF50978">
    <property type="entry name" value="WD40 repeat-like"/>
    <property type="match status" value="1"/>
</dbReference>
<dbReference type="EMBL" id="HE573022">
    <property type="protein sequence ID" value="CCC48435.1"/>
    <property type="molecule type" value="Genomic_DNA"/>
</dbReference>
<dbReference type="AlphaFoldDB" id="G0TWU7"/>
<dbReference type="Gene3D" id="2.130.10.10">
    <property type="entry name" value="YVTN repeat-like/Quinoprotein amine dehydrogenase"/>
    <property type="match status" value="1"/>
</dbReference>
<dbReference type="Pfam" id="PF23556">
    <property type="entry name" value="TPR_Vps41"/>
    <property type="match status" value="1"/>
</dbReference>
<dbReference type="GO" id="GO:0016236">
    <property type="term" value="P:macroautophagy"/>
    <property type="evidence" value="ECO:0007669"/>
    <property type="project" value="TreeGrafter"/>
</dbReference>
<proteinExistence type="predicted"/>
<dbReference type="InterPro" id="IPR057780">
    <property type="entry name" value="Beta-prop_Vps41"/>
</dbReference>
<gene>
    <name evidence="3" type="ORF">TVY486_0602260</name>
</gene>
<evidence type="ECO:0000256" key="1">
    <source>
        <dbReference type="SAM" id="MobiDB-lite"/>
    </source>
</evidence>
<dbReference type="InterPro" id="IPR015943">
    <property type="entry name" value="WD40/YVTN_repeat-like_dom_sf"/>
</dbReference>
<dbReference type="GO" id="GO:0034058">
    <property type="term" value="P:endosomal vesicle fusion"/>
    <property type="evidence" value="ECO:0007669"/>
    <property type="project" value="TreeGrafter"/>
</dbReference>
<feature type="non-terminal residue" evidence="3">
    <location>
        <position position="769"/>
    </location>
</feature>
<feature type="region of interest" description="Disordered" evidence="1">
    <location>
        <begin position="28"/>
        <end position="58"/>
    </location>
</feature>
<protein>
    <submittedName>
        <fullName evidence="3">Putative vacuolar assembly protein vps41</fullName>
    </submittedName>
</protein>
<reference evidence="3" key="1">
    <citation type="journal article" date="2012" name="Proc. Natl. Acad. Sci. U.S.A.">
        <title>Antigenic diversity is generated by distinct evolutionary mechanisms in African trypanosome species.</title>
        <authorList>
            <person name="Jackson A.P."/>
            <person name="Berry A."/>
            <person name="Aslett M."/>
            <person name="Allison H.C."/>
            <person name="Burton P."/>
            <person name="Vavrova-Anderson J."/>
            <person name="Brown R."/>
            <person name="Browne H."/>
            <person name="Corton N."/>
            <person name="Hauser H."/>
            <person name="Gamble J."/>
            <person name="Gilderthorp R."/>
            <person name="Marcello L."/>
            <person name="McQuillan J."/>
            <person name="Otto T.D."/>
            <person name="Quail M.A."/>
            <person name="Sanders M.J."/>
            <person name="van Tonder A."/>
            <person name="Ginger M.L."/>
            <person name="Field M.C."/>
            <person name="Barry J.D."/>
            <person name="Hertz-Fowler C."/>
            <person name="Berriman M."/>
        </authorList>
    </citation>
    <scope>NUCLEOTIDE SEQUENCE</scope>
    <source>
        <strain evidence="3">Y486</strain>
    </source>
</reference>
<dbReference type="Pfam" id="PF23411">
    <property type="entry name" value="Beta-prop_Vps41"/>
    <property type="match status" value="1"/>
</dbReference>
<dbReference type="GO" id="GO:0006623">
    <property type="term" value="P:protein targeting to vacuole"/>
    <property type="evidence" value="ECO:0007669"/>
    <property type="project" value="InterPro"/>
</dbReference>
<name>G0TWU7_TRYVY</name>
<dbReference type="InterPro" id="IPR045111">
    <property type="entry name" value="Vps41/Vps8"/>
</dbReference>
<dbReference type="VEuPathDB" id="TriTrypDB:TvY486_0602260"/>
<dbReference type="PANTHER" id="PTHR12616:SF1">
    <property type="entry name" value="VACUOLAR PROTEIN SORTING-ASSOCIATED PROTEIN 41 HOMOLOG"/>
    <property type="match status" value="1"/>
</dbReference>
<sequence>MNAEHSRPTSWDGSEREQVSLGECMVERVSSKPGDSCSSDESYDESYEEDEDSSETRLDHEDNLLSFVTLPLNWLNEHHIMVVTALRRFIIIGTNRGDVVLLEAKGGAVFRVLHAHTEPVSDISCDAAEEHVASCDKTGMVVVSSTNEQVEMYRKDFGKSVRSVALHPHYKQLDEHPLVLCGTDDIILVTKSVFPWGRKTTVLQQKRGKVFLVRWCGPDIIAWASERGLLLYSYPGKALLQLIPRPTDSAYLELYRCSLVWEEPCSIICGWGDWVQTVSLYEMSTEDRLRWGPEFCARTHRVDVRPPIRTNKGRHPYRVCGIAPFGTDRYLVLAGMVKQEGCVHQLEVRIVERDTFVNVYRGHISTNYRHSLQFSLAYSIGTGAISPRGKSVSRGTSSHEVLKECAYFIVCVDTVMKAVLTDDDDHVEYLISVDRVAEAYEYAQCHKITRLKLEDIGRCFMHYLFAMARYDEVVTCLPKIVSKNYAEWERWVVQFDQQGVSDLLIDVLPTTVSADNKAGSAESCCAGKDAEPTRIGEEYYELIILRCLERNILRFGEAVQRFKGLFRVDVVCRAVGVRYNDCKLHNCSGEVSEDEKKVLGDAYGLLLQLKGQYDDALQVLLHVSGSDELFQLIRDKCLFEKAMELLPELFANNEEKTVQLLLEQLAHIHTNDGAPLYGDDDVEPAEQLPQLVSGRTSPFAPLAIVRRLEWTQRYYLWVYLKALREHNKSAYAQVLNANVHLVATLFIENEPSGVLPFLREYFAFLPNLK</sequence>
<accession>G0TWU7</accession>
<dbReference type="GO" id="GO:0005770">
    <property type="term" value="C:late endosome"/>
    <property type="evidence" value="ECO:0007669"/>
    <property type="project" value="TreeGrafter"/>
</dbReference>
<feature type="domain" description="Vps41 beta-propeller" evidence="2">
    <location>
        <begin position="70"/>
        <end position="339"/>
    </location>
</feature>
<evidence type="ECO:0000313" key="3">
    <source>
        <dbReference type="EMBL" id="CCC48435.1"/>
    </source>
</evidence>